<dbReference type="AlphaFoldDB" id="A0A8J9ZJ05"/>
<evidence type="ECO:0000313" key="3">
    <source>
        <dbReference type="EMBL" id="CAH1254494.1"/>
    </source>
</evidence>
<feature type="signal peptide" evidence="2">
    <location>
        <begin position="1"/>
        <end position="17"/>
    </location>
</feature>
<feature type="compositionally biased region" description="Polar residues" evidence="1">
    <location>
        <begin position="65"/>
        <end position="85"/>
    </location>
</feature>
<evidence type="ECO:0000313" key="4">
    <source>
        <dbReference type="Proteomes" id="UP000838412"/>
    </source>
</evidence>
<protein>
    <submittedName>
        <fullName evidence="3">Hypp1365 protein</fullName>
    </submittedName>
</protein>
<reference evidence="3" key="1">
    <citation type="submission" date="2022-01" db="EMBL/GenBank/DDBJ databases">
        <authorList>
            <person name="Braso-Vives M."/>
        </authorList>
    </citation>
    <scope>NUCLEOTIDE SEQUENCE</scope>
</reference>
<name>A0A8J9ZJ05_BRALA</name>
<keyword evidence="4" id="KW-1185">Reference proteome</keyword>
<evidence type="ECO:0000256" key="2">
    <source>
        <dbReference type="SAM" id="SignalP"/>
    </source>
</evidence>
<accession>A0A8J9ZJ05</accession>
<dbReference type="EMBL" id="OV696687">
    <property type="protein sequence ID" value="CAH1254494.1"/>
    <property type="molecule type" value="Genomic_DNA"/>
</dbReference>
<organism evidence="3 4">
    <name type="scientific">Branchiostoma lanceolatum</name>
    <name type="common">Common lancelet</name>
    <name type="synonym">Amphioxus lanceolatum</name>
    <dbReference type="NCBI Taxonomy" id="7740"/>
    <lineage>
        <taxon>Eukaryota</taxon>
        <taxon>Metazoa</taxon>
        <taxon>Chordata</taxon>
        <taxon>Cephalochordata</taxon>
        <taxon>Leptocardii</taxon>
        <taxon>Amphioxiformes</taxon>
        <taxon>Branchiostomatidae</taxon>
        <taxon>Branchiostoma</taxon>
    </lineage>
</organism>
<dbReference type="Proteomes" id="UP000838412">
    <property type="component" value="Chromosome 2"/>
</dbReference>
<proteinExistence type="predicted"/>
<keyword evidence="2" id="KW-0732">Signal</keyword>
<feature type="compositionally biased region" description="Low complexity" evidence="1">
    <location>
        <begin position="90"/>
        <end position="99"/>
    </location>
</feature>
<feature type="chain" id="PRO_5035437442" evidence="2">
    <location>
        <begin position="18"/>
        <end position="178"/>
    </location>
</feature>
<feature type="region of interest" description="Disordered" evidence="1">
    <location>
        <begin position="30"/>
        <end position="49"/>
    </location>
</feature>
<gene>
    <name evidence="3" type="primary">Hypp1365</name>
    <name evidence="3" type="ORF">BLAG_LOCUS13885</name>
</gene>
<evidence type="ECO:0000256" key="1">
    <source>
        <dbReference type="SAM" id="MobiDB-lite"/>
    </source>
</evidence>
<sequence>MIATIMIASIMLADVVAKLFGRFKTASEKCDNPSVIENHPFDRASDSPASALVLDTSHRGADGNVSDNTANHANTPASTDSSQQEPIDASKTTSDESTGSGSGEEPRSENSVVVFTPRRRPIHVPRNIQLLAQVNPIFLPVPGTHYFQIATDGSERAVKFVKVIVAAKRFVAAARQYA</sequence>
<feature type="region of interest" description="Disordered" evidence="1">
    <location>
        <begin position="58"/>
        <end position="112"/>
    </location>
</feature>